<dbReference type="AlphaFoldDB" id="W2JRQ7"/>
<proteinExistence type="predicted"/>
<dbReference type="EMBL" id="KI670703">
    <property type="protein sequence ID" value="ETL49074.1"/>
    <property type="molecule type" value="Genomic_DNA"/>
</dbReference>
<feature type="region of interest" description="Disordered" evidence="1">
    <location>
        <begin position="154"/>
        <end position="197"/>
    </location>
</feature>
<protein>
    <submittedName>
        <fullName evidence="2">Uncharacterized protein</fullName>
    </submittedName>
</protein>
<evidence type="ECO:0000256" key="1">
    <source>
        <dbReference type="SAM" id="MobiDB-lite"/>
    </source>
</evidence>
<name>W2JRQ7_PHYNI</name>
<dbReference type="VEuPathDB" id="FungiDB:PPTG_06633"/>
<gene>
    <name evidence="2" type="ORF">L916_01382</name>
</gene>
<dbReference type="Proteomes" id="UP000053864">
    <property type="component" value="Unassembled WGS sequence"/>
</dbReference>
<evidence type="ECO:0000313" key="3">
    <source>
        <dbReference type="Proteomes" id="UP000053864"/>
    </source>
</evidence>
<organism evidence="2 3">
    <name type="scientific">Phytophthora nicotianae</name>
    <name type="common">Potato buckeye rot agent</name>
    <name type="synonym">Phytophthora parasitica</name>
    <dbReference type="NCBI Taxonomy" id="4792"/>
    <lineage>
        <taxon>Eukaryota</taxon>
        <taxon>Sar</taxon>
        <taxon>Stramenopiles</taxon>
        <taxon>Oomycota</taxon>
        <taxon>Peronosporomycetes</taxon>
        <taxon>Peronosporales</taxon>
        <taxon>Peronosporaceae</taxon>
        <taxon>Phytophthora</taxon>
    </lineage>
</organism>
<sequence>RLSKMVFRFTEENDKELMRKAIAQKPFAAKYGDSARVWATVAERMSAAIQIIVLEKQVRDRVRLLKKNWRAGELRSALGSGIEETLEAVSEQSHYDTLAGLVGQYLLPEEAFIDDKKKRISNKKADEASVNRCAIELVDEAVLRRALRLNESVLDDGSSDSEASITSSSTSSTPAKNQRVATASKRTPTKTQRKRKSVFHMEAERQDKRMRDDMELRRQQFDQKMQSQLQLHQDGIGLEREMHESSMQMEIARTEAQETGEANRLRAQQESEECNRQLILECVRVFSEAFQKTRSE</sequence>
<feature type="non-terminal residue" evidence="2">
    <location>
        <position position="1"/>
    </location>
</feature>
<evidence type="ECO:0000313" key="2">
    <source>
        <dbReference type="EMBL" id="ETL49074.1"/>
    </source>
</evidence>
<reference evidence="2 3" key="1">
    <citation type="submission" date="2013-11" db="EMBL/GenBank/DDBJ databases">
        <title>The Genome Sequence of Phytophthora parasitica CJ05E6.</title>
        <authorList>
            <consortium name="The Broad Institute Genomics Platform"/>
            <person name="Russ C."/>
            <person name="Tyler B."/>
            <person name="Panabieres F."/>
            <person name="Shan W."/>
            <person name="Tripathy S."/>
            <person name="Grunwald N."/>
            <person name="Machado M."/>
            <person name="Johnson C.S."/>
            <person name="Arredondo F."/>
            <person name="Hong C."/>
            <person name="Coffey M."/>
            <person name="Young S.K."/>
            <person name="Zeng Q."/>
            <person name="Gargeya S."/>
            <person name="Fitzgerald M."/>
            <person name="Abouelleil A."/>
            <person name="Alvarado L."/>
            <person name="Chapman S.B."/>
            <person name="Gainer-Dewar J."/>
            <person name="Goldberg J."/>
            <person name="Griggs A."/>
            <person name="Gujja S."/>
            <person name="Hansen M."/>
            <person name="Howarth C."/>
            <person name="Imamovic A."/>
            <person name="Ireland A."/>
            <person name="Larimer J."/>
            <person name="McCowan C."/>
            <person name="Murphy C."/>
            <person name="Pearson M."/>
            <person name="Poon T.W."/>
            <person name="Priest M."/>
            <person name="Roberts A."/>
            <person name="Saif S."/>
            <person name="Shea T."/>
            <person name="Sykes S."/>
            <person name="Wortman J."/>
            <person name="Nusbaum C."/>
            <person name="Birren B."/>
        </authorList>
    </citation>
    <scope>NUCLEOTIDE SEQUENCE [LARGE SCALE GENOMIC DNA]</scope>
    <source>
        <strain evidence="2 3">CJ05E6</strain>
    </source>
</reference>
<feature type="compositionally biased region" description="Low complexity" evidence="1">
    <location>
        <begin position="160"/>
        <end position="173"/>
    </location>
</feature>
<accession>W2JRQ7</accession>
<feature type="compositionally biased region" description="Basic residues" evidence="1">
    <location>
        <begin position="187"/>
        <end position="197"/>
    </location>
</feature>